<evidence type="ECO:0000313" key="1">
    <source>
        <dbReference type="EMBL" id="WOK98894.1"/>
    </source>
</evidence>
<organism evidence="1 2">
    <name type="scientific">Canna indica</name>
    <name type="common">Indian-shot</name>
    <dbReference type="NCBI Taxonomy" id="4628"/>
    <lineage>
        <taxon>Eukaryota</taxon>
        <taxon>Viridiplantae</taxon>
        <taxon>Streptophyta</taxon>
        <taxon>Embryophyta</taxon>
        <taxon>Tracheophyta</taxon>
        <taxon>Spermatophyta</taxon>
        <taxon>Magnoliopsida</taxon>
        <taxon>Liliopsida</taxon>
        <taxon>Zingiberales</taxon>
        <taxon>Cannaceae</taxon>
        <taxon>Canna</taxon>
    </lineage>
</organism>
<dbReference type="SUPFAM" id="SSF47616">
    <property type="entry name" value="GST C-terminal domain-like"/>
    <property type="match status" value="1"/>
</dbReference>
<evidence type="ECO:0000313" key="2">
    <source>
        <dbReference type="Proteomes" id="UP001327560"/>
    </source>
</evidence>
<dbReference type="GO" id="GO:0004364">
    <property type="term" value="F:glutathione transferase activity"/>
    <property type="evidence" value="ECO:0007669"/>
    <property type="project" value="InterPro"/>
</dbReference>
<dbReference type="CDD" id="cd03185">
    <property type="entry name" value="GST_C_Tau"/>
    <property type="match status" value="1"/>
</dbReference>
<keyword evidence="2" id="KW-1185">Reference proteome</keyword>
<reference evidence="1 2" key="1">
    <citation type="submission" date="2023-10" db="EMBL/GenBank/DDBJ databases">
        <title>Chromosome-scale genome assembly provides insights into flower coloration mechanisms of Canna indica.</title>
        <authorList>
            <person name="Li C."/>
        </authorList>
    </citation>
    <scope>NUCLEOTIDE SEQUENCE [LARGE SCALE GENOMIC DNA]</scope>
    <source>
        <tissue evidence="1">Flower</tissue>
    </source>
</reference>
<dbReference type="InterPro" id="IPR045074">
    <property type="entry name" value="GST_C_Tau"/>
</dbReference>
<dbReference type="InterPro" id="IPR036282">
    <property type="entry name" value="Glutathione-S-Trfase_C_sf"/>
</dbReference>
<name>A0AAQ3K0N3_9LILI</name>
<accession>A0AAQ3K0N3</accession>
<dbReference type="GO" id="GO:0006749">
    <property type="term" value="P:glutathione metabolic process"/>
    <property type="evidence" value="ECO:0007669"/>
    <property type="project" value="InterPro"/>
</dbReference>
<dbReference type="AlphaFoldDB" id="A0AAQ3K0N3"/>
<dbReference type="EMBL" id="CP136891">
    <property type="protein sequence ID" value="WOK98894.1"/>
    <property type="molecule type" value="Genomic_DNA"/>
</dbReference>
<gene>
    <name evidence="1" type="ORF">Cni_G07606</name>
</gene>
<protein>
    <submittedName>
        <fullName evidence="1">Uncharacterized protein</fullName>
    </submittedName>
</protein>
<dbReference type="Gene3D" id="1.20.1050.10">
    <property type="match status" value="1"/>
</dbReference>
<sequence length="159" mass="17323">MAESSSHQVKLYGAAISGYANIIHCALKLKGVPYDYFVGLTYVILSSEGDAQRKAAEEYREHMITLEDGVREDLWSGGPFINGESPGLLDLVVGSGRDGIACMGELAGVKLVEKERMPLLCSVMEAFVKLDAVKEVMIPKEVHMKYILAIREKISASSA</sequence>
<proteinExistence type="predicted"/>
<dbReference type="Proteomes" id="UP001327560">
    <property type="component" value="Chromosome 2"/>
</dbReference>